<dbReference type="Proteomes" id="UP000698752">
    <property type="component" value="Unassembled WGS sequence"/>
</dbReference>
<evidence type="ECO:0000259" key="2">
    <source>
        <dbReference type="Pfam" id="PF13166"/>
    </source>
</evidence>
<dbReference type="PANTHER" id="PTHR32182:SF22">
    <property type="entry name" value="ATP-DEPENDENT ENDONUCLEASE, OLD FAMILY-RELATED"/>
    <property type="match status" value="1"/>
</dbReference>
<dbReference type="Gene3D" id="3.40.50.300">
    <property type="entry name" value="P-loop containing nucleotide triphosphate hydrolases"/>
    <property type="match status" value="1"/>
</dbReference>
<evidence type="ECO:0000313" key="4">
    <source>
        <dbReference type="Proteomes" id="UP000698752"/>
    </source>
</evidence>
<accession>A0ABS5ENZ4</accession>
<evidence type="ECO:0000256" key="1">
    <source>
        <dbReference type="SAM" id="MobiDB-lite"/>
    </source>
</evidence>
<dbReference type="Pfam" id="PF13166">
    <property type="entry name" value="AAA_13"/>
    <property type="match status" value="1"/>
</dbReference>
<name>A0ABS5ENZ4_9PROT</name>
<proteinExistence type="predicted"/>
<feature type="domain" description="Protein CR006 P-loop" evidence="2">
    <location>
        <begin position="387"/>
        <end position="766"/>
    </location>
</feature>
<gene>
    <name evidence="3" type="ORF">GXW78_24050</name>
</gene>
<dbReference type="EMBL" id="JAAEDI010000033">
    <property type="protein sequence ID" value="MBR0652751.1"/>
    <property type="molecule type" value="Genomic_DNA"/>
</dbReference>
<organism evidence="3 4">
    <name type="scientific">Neoroseomonas terrae</name>
    <dbReference type="NCBI Taxonomy" id="424799"/>
    <lineage>
        <taxon>Bacteria</taxon>
        <taxon>Pseudomonadati</taxon>
        <taxon>Pseudomonadota</taxon>
        <taxon>Alphaproteobacteria</taxon>
        <taxon>Acetobacterales</taxon>
        <taxon>Acetobacteraceae</taxon>
        <taxon>Neoroseomonas</taxon>
    </lineage>
</organism>
<comment type="caution">
    <text evidence="3">The sequence shown here is derived from an EMBL/GenBank/DDBJ whole genome shotgun (WGS) entry which is preliminary data.</text>
</comment>
<dbReference type="SUPFAM" id="SSF52540">
    <property type="entry name" value="P-loop containing nucleoside triphosphate hydrolases"/>
    <property type="match status" value="1"/>
</dbReference>
<dbReference type="RefSeq" id="WP_211871463.1">
    <property type="nucleotide sequence ID" value="NZ_JAAEDI010000033.1"/>
</dbReference>
<dbReference type="PANTHER" id="PTHR32182">
    <property type="entry name" value="DNA REPLICATION AND REPAIR PROTEIN RECF"/>
    <property type="match status" value="1"/>
</dbReference>
<dbReference type="CDD" id="cd00267">
    <property type="entry name" value="ABC_ATPase"/>
    <property type="match status" value="1"/>
</dbReference>
<sequence length="893" mass="97831">MSENNDIIDWSSKQLPWVGDALRRHASSESFVLSQGDKDKIEKNVRHAAGFLVDPAPTYTAVSVDQLGSGSADTSRPVLCSLGPVEHIGRLARDQRLSFALDGVTLIYGDNGTGKSGYCRITKALCRSATRDSLLGNIFEEGTKPSARALVRYIAKDGDPVAEEQWTDGSPTPKALRNISVFDSSNARFYIDKQNRVAFLPRDIAILESHAAHRSEMDATFTAERKALDGQIKVPLPGGYAPDGMIATKVIAALLPRKVLPTPEYIAELATLTPCEENELASLVTTLAQDPAAMAACYQRCGTALTSTLATLELIEVSLAASITADLRAKVDAAVTAATAANMDADTRFSSESLPGVGREPWKLMFEFASAYIAANDLGDELPHAVGDLCALCQQPLDSQASARVERFKKFIAGEANKLASKTKVELERELTVLRELSLPSKAMVQRDLAEFAAMSTERNALAEGIKAYIEASIAHRNILLKAATSGDFTEVSALPASIVTDVKTEIVTLSNEALAQAALATDDVEKTKLVSRLSSLRDKQWMKNNVSVIKARRDALDQHAKLTKCLSLVGNLQLSNLITTVRRRVVATGLQVGIQKEIENLDLMHLPFAVSDKSDDGASYFSVGLKAKVAAPNREVLSEGEQRALALACFLAEVEADTAMHGLVIDDPVSSLDHIRIRKVAQRLVAEASKGKQIIIFTHNMLFFNEVREAAAAANPQVKVHQQVVTKTESEGFGVVSGDEPWATQKVSTRIAALQKRPNQIEKEFQDFNTEEYRRVVKDFYTDLRETWERLVEEVLLGKVVERFNTDVKTLSLKTVVVEDDDYGKIYWAMKRVSERSGHDSAAPKQVVTPTPAEMRLELKEIEQFRSVITDRSKEAEKRRKKKENPPVATIA</sequence>
<dbReference type="InterPro" id="IPR026866">
    <property type="entry name" value="CR006_AAA"/>
</dbReference>
<dbReference type="InterPro" id="IPR027417">
    <property type="entry name" value="P-loop_NTPase"/>
</dbReference>
<protein>
    <submittedName>
        <fullName evidence="3">AAA family ATPase</fullName>
    </submittedName>
</protein>
<reference evidence="4" key="1">
    <citation type="journal article" date="2021" name="Syst. Appl. Microbiol.">
        <title>Roseomonas hellenica sp. nov., isolated from roots of wild-growing Alkanna tinctoria.</title>
        <authorList>
            <person name="Rat A."/>
            <person name="Naranjo H.D."/>
            <person name="Lebbe L."/>
            <person name="Cnockaert M."/>
            <person name="Krigas N."/>
            <person name="Grigoriadou K."/>
            <person name="Maloupa E."/>
            <person name="Willems A."/>
        </authorList>
    </citation>
    <scope>NUCLEOTIDE SEQUENCE [LARGE SCALE GENOMIC DNA]</scope>
    <source>
        <strain evidence="4">LMG 31159</strain>
    </source>
</reference>
<feature type="region of interest" description="Disordered" evidence="1">
    <location>
        <begin position="872"/>
        <end position="893"/>
    </location>
</feature>
<evidence type="ECO:0000313" key="3">
    <source>
        <dbReference type="EMBL" id="MBR0652751.1"/>
    </source>
</evidence>
<keyword evidence="4" id="KW-1185">Reference proteome</keyword>